<dbReference type="Gene3D" id="3.10.20.440">
    <property type="entry name" value="2Fe-2S iron-sulphur cluster binding domain, sarcosine oxidase, alpha subunit, N-terminal domain"/>
    <property type="match status" value="1"/>
</dbReference>
<dbReference type="GO" id="GO:0051536">
    <property type="term" value="F:iron-sulfur cluster binding"/>
    <property type="evidence" value="ECO:0007669"/>
    <property type="project" value="InterPro"/>
</dbReference>
<dbReference type="SUPFAM" id="SSF54292">
    <property type="entry name" value="2Fe-2S ferredoxin-like"/>
    <property type="match status" value="1"/>
</dbReference>
<dbReference type="AlphaFoldDB" id="A0A437MBR6"/>
<organism evidence="2 3">
    <name type="scientific">Sphingomonas crocodyli</name>
    <dbReference type="NCBI Taxonomy" id="1979270"/>
    <lineage>
        <taxon>Bacteria</taxon>
        <taxon>Pseudomonadati</taxon>
        <taxon>Pseudomonadota</taxon>
        <taxon>Alphaproteobacteria</taxon>
        <taxon>Sphingomonadales</taxon>
        <taxon>Sphingomonadaceae</taxon>
        <taxon>Sphingomonas</taxon>
    </lineage>
</organism>
<dbReference type="GO" id="GO:0016491">
    <property type="term" value="F:oxidoreductase activity"/>
    <property type="evidence" value="ECO:0007669"/>
    <property type="project" value="UniProtKB-KW"/>
</dbReference>
<protein>
    <submittedName>
        <fullName evidence="2">(2Fe-2S)-binding protein</fullName>
    </submittedName>
</protein>
<keyword evidence="1" id="KW-0560">Oxidoreductase</keyword>
<keyword evidence="3" id="KW-1185">Reference proteome</keyword>
<comment type="caution">
    <text evidence="2">The sequence shown here is derived from an EMBL/GenBank/DDBJ whole genome shotgun (WGS) entry which is preliminary data.</text>
</comment>
<sequence length="97" mass="10458">MFRKLDDRPGTITIEIDGLPVIAEPGESVAAVLLRQPTPWTRRSAVSGAPRAPYCMMGVCFECLAEVDGVASVQTCLVQVADGMRISRQAGKRRIVA</sequence>
<name>A0A437MBR6_9SPHN</name>
<accession>A0A437MBR6</accession>
<gene>
    <name evidence="2" type="ORF">EOD43_06335</name>
</gene>
<dbReference type="Proteomes" id="UP000282971">
    <property type="component" value="Unassembled WGS sequence"/>
</dbReference>
<evidence type="ECO:0000313" key="2">
    <source>
        <dbReference type="EMBL" id="RVT95082.1"/>
    </source>
</evidence>
<reference evidence="2 3" key="1">
    <citation type="submission" date="2019-01" db="EMBL/GenBank/DDBJ databases">
        <authorList>
            <person name="Chen W.-M."/>
        </authorList>
    </citation>
    <scope>NUCLEOTIDE SEQUENCE [LARGE SCALE GENOMIC DNA]</scope>
    <source>
        <strain evidence="2 3">CCP-7</strain>
    </source>
</reference>
<evidence type="ECO:0000256" key="1">
    <source>
        <dbReference type="ARBA" id="ARBA00023002"/>
    </source>
</evidence>
<dbReference type="Pfam" id="PF13510">
    <property type="entry name" value="Fer2_4"/>
    <property type="match status" value="1"/>
</dbReference>
<proteinExistence type="predicted"/>
<dbReference type="RefSeq" id="WP_127744649.1">
    <property type="nucleotide sequence ID" value="NZ_SACN01000001.1"/>
</dbReference>
<evidence type="ECO:0000313" key="3">
    <source>
        <dbReference type="Proteomes" id="UP000282971"/>
    </source>
</evidence>
<dbReference type="InterPro" id="IPR042204">
    <property type="entry name" value="2Fe-2S-bd_N"/>
</dbReference>
<dbReference type="OrthoDB" id="573392at2"/>
<dbReference type="InterPro" id="IPR036010">
    <property type="entry name" value="2Fe-2S_ferredoxin-like_sf"/>
</dbReference>
<dbReference type="EMBL" id="SACN01000001">
    <property type="protein sequence ID" value="RVT95082.1"/>
    <property type="molecule type" value="Genomic_DNA"/>
</dbReference>